<evidence type="ECO:0000313" key="10">
    <source>
        <dbReference type="Proteomes" id="UP000190541"/>
    </source>
</evidence>
<evidence type="ECO:0000313" key="9">
    <source>
        <dbReference type="EMBL" id="SKB30365.1"/>
    </source>
</evidence>
<dbReference type="CDD" id="cd08977">
    <property type="entry name" value="SusD"/>
    <property type="match status" value="1"/>
</dbReference>
<gene>
    <name evidence="9" type="ORF">SAMN05660226_00620</name>
</gene>
<organism evidence="9 10">
    <name type="scientific">Parapedobacter luteus</name>
    <dbReference type="NCBI Taxonomy" id="623280"/>
    <lineage>
        <taxon>Bacteria</taxon>
        <taxon>Pseudomonadati</taxon>
        <taxon>Bacteroidota</taxon>
        <taxon>Sphingobacteriia</taxon>
        <taxon>Sphingobacteriales</taxon>
        <taxon>Sphingobacteriaceae</taxon>
        <taxon>Parapedobacter</taxon>
    </lineage>
</organism>
<evidence type="ECO:0000256" key="3">
    <source>
        <dbReference type="ARBA" id="ARBA00022729"/>
    </source>
</evidence>
<feature type="domain" description="SusD-like N-terminal" evidence="8">
    <location>
        <begin position="30"/>
        <end position="228"/>
    </location>
</feature>
<dbReference type="EMBL" id="FUYS01000001">
    <property type="protein sequence ID" value="SKB30365.1"/>
    <property type="molecule type" value="Genomic_DNA"/>
</dbReference>
<feature type="domain" description="RagB/SusD" evidence="7">
    <location>
        <begin position="342"/>
        <end position="452"/>
    </location>
</feature>
<feature type="signal peptide" evidence="6">
    <location>
        <begin position="1"/>
        <end position="28"/>
    </location>
</feature>
<dbReference type="Pfam" id="PF07980">
    <property type="entry name" value="SusD_RagB"/>
    <property type="match status" value="1"/>
</dbReference>
<dbReference type="InterPro" id="IPR033985">
    <property type="entry name" value="SusD-like_N"/>
</dbReference>
<dbReference type="Pfam" id="PF14322">
    <property type="entry name" value="SusD-like_3"/>
    <property type="match status" value="1"/>
</dbReference>
<protein>
    <submittedName>
        <fullName evidence="9">Starch-binding associating with outer membrane</fullName>
    </submittedName>
</protein>
<dbReference type="Proteomes" id="UP000190541">
    <property type="component" value="Unassembled WGS sequence"/>
</dbReference>
<reference evidence="9 10" key="1">
    <citation type="submission" date="2017-02" db="EMBL/GenBank/DDBJ databases">
        <authorList>
            <person name="Peterson S.W."/>
        </authorList>
    </citation>
    <scope>NUCLEOTIDE SEQUENCE [LARGE SCALE GENOMIC DNA]</scope>
    <source>
        <strain evidence="9 10">DSM 22899</strain>
    </source>
</reference>
<evidence type="ECO:0000256" key="4">
    <source>
        <dbReference type="ARBA" id="ARBA00023136"/>
    </source>
</evidence>
<evidence type="ECO:0000259" key="8">
    <source>
        <dbReference type="Pfam" id="PF14322"/>
    </source>
</evidence>
<keyword evidence="4" id="KW-0472">Membrane</keyword>
<evidence type="ECO:0000256" key="5">
    <source>
        <dbReference type="ARBA" id="ARBA00023237"/>
    </source>
</evidence>
<dbReference type="GO" id="GO:0009279">
    <property type="term" value="C:cell outer membrane"/>
    <property type="evidence" value="ECO:0007669"/>
    <property type="project" value="UniProtKB-SubCell"/>
</dbReference>
<keyword evidence="10" id="KW-1185">Reference proteome</keyword>
<comment type="subcellular location">
    <subcellularLocation>
        <location evidence="1">Cell outer membrane</location>
    </subcellularLocation>
</comment>
<dbReference type="InterPro" id="IPR012944">
    <property type="entry name" value="SusD_RagB_dom"/>
</dbReference>
<dbReference type="AlphaFoldDB" id="A0A1T5A645"/>
<keyword evidence="3 6" id="KW-0732">Signal</keyword>
<proteinExistence type="inferred from homology"/>
<dbReference type="SUPFAM" id="SSF48452">
    <property type="entry name" value="TPR-like"/>
    <property type="match status" value="1"/>
</dbReference>
<feature type="chain" id="PRO_5013318553" evidence="6">
    <location>
        <begin position="29"/>
        <end position="491"/>
    </location>
</feature>
<accession>A0A1T5A645</accession>
<dbReference type="Gene3D" id="1.25.40.390">
    <property type="match status" value="1"/>
</dbReference>
<evidence type="ECO:0000256" key="1">
    <source>
        <dbReference type="ARBA" id="ARBA00004442"/>
    </source>
</evidence>
<name>A0A1T5A645_9SPHI</name>
<evidence type="ECO:0000256" key="2">
    <source>
        <dbReference type="ARBA" id="ARBA00006275"/>
    </source>
</evidence>
<dbReference type="STRING" id="623280.SAMN05660226_00620"/>
<evidence type="ECO:0000256" key="6">
    <source>
        <dbReference type="SAM" id="SignalP"/>
    </source>
</evidence>
<dbReference type="RefSeq" id="WP_079715331.1">
    <property type="nucleotide sequence ID" value="NZ_FUYS01000001.1"/>
</dbReference>
<sequence>MTINIKNISRLVCRLTCAVALIGASACSNDFIDIRPESSTTTDLLYQTDGDFRDAITAVYTALQTQYDDFWIFADVPGEDVTQEVVKNDPWYFADVFAMQDNTPVLATTWSNYYVAITRANLVLHHIQNIDAQSLPQRDRHIGESRFLRALAYFDLVRIFGAVPKVTTPLTTEEAYNLPREAAENVYRDVIIPDLLDAAERLPTAYGGADVGRATSGAAKALLGRVYLTIHDFAKAEQILGEVTTLGYALLPNYDDLFDYTKDEHHSEYIFDIEYEEGMGNQGSVFTHRFMPNSSAMADHYGIRGGELAETFSPTPALRALFEPEDKRRNVTVGTTGGFTNSQGDFVRLPAATSQNYTLKYVTSVNLVGDSRANWKVIRYADVLLMYAEALNENGKTPEAIEQLNLVRHRAGVQPVATDNRDEARELIYRERRLELSFEGHRWFDLVRTGRAFETLQPLGMQSFMTLFPVPLSQVQIINNPAIFPQNPGYN</sequence>
<evidence type="ECO:0000259" key="7">
    <source>
        <dbReference type="Pfam" id="PF07980"/>
    </source>
</evidence>
<dbReference type="InterPro" id="IPR011990">
    <property type="entry name" value="TPR-like_helical_dom_sf"/>
</dbReference>
<dbReference type="PROSITE" id="PS51257">
    <property type="entry name" value="PROKAR_LIPOPROTEIN"/>
    <property type="match status" value="1"/>
</dbReference>
<comment type="similarity">
    <text evidence="2">Belongs to the SusD family.</text>
</comment>
<dbReference type="OrthoDB" id="993981at2"/>
<keyword evidence="5" id="KW-0998">Cell outer membrane</keyword>